<dbReference type="EMBL" id="CAAALY010020565">
    <property type="protein sequence ID" value="VEL14262.1"/>
    <property type="molecule type" value="Genomic_DNA"/>
</dbReference>
<evidence type="ECO:0000256" key="3">
    <source>
        <dbReference type="ARBA" id="ARBA00022448"/>
    </source>
</evidence>
<sequence length="353" mass="40746">MPTFLAIASLTPLCSAPGSLFLYGFATYNRMALADNRPSKLQQRLDNAVSEFRFYEVHQLHKTIYFRYITRRNYSEALKSILSGAIFLLDNEQWESGIDLSCLVLEVYTKSGIELGESHLNQLCELLRRMTSPSDERDTFISKTLQLLRPNRDLFSVFNEYLGRKLWQEGMFEEARTRIMMAANGYVAGRFLIELHQRCGFRSELDLFIAQAVLQFLCMKKTSVAALTFYTYTRGHPRLEPGPPFTRFPLLNFLWFLMLAIERKCTLSVFSVLCDKYSLQIDRDPTYVKYLEKISQLYFGVKPKSERIDGFLSRFVKLLTGPDEEEGEVSVMDQSIPSKSQSTSKSMNVEDID</sequence>
<dbReference type="FunFam" id="1.25.40.10:FF:000060">
    <property type="entry name" value="Golgi to ER traffic protein 4 homolog"/>
    <property type="match status" value="1"/>
</dbReference>
<dbReference type="OrthoDB" id="10252405at2759"/>
<dbReference type="Pfam" id="PF04190">
    <property type="entry name" value="GET4"/>
    <property type="match status" value="1"/>
</dbReference>
<comment type="caution">
    <text evidence="7">The sequence shown here is derived from an EMBL/GenBank/DDBJ whole genome shotgun (WGS) entry which is preliminary data.</text>
</comment>
<name>A0A3S5BQZ4_9PLAT</name>
<comment type="similarity">
    <text evidence="2">Belongs to the GET4 family.</text>
</comment>
<organism evidence="7 8">
    <name type="scientific">Protopolystoma xenopodis</name>
    <dbReference type="NCBI Taxonomy" id="117903"/>
    <lineage>
        <taxon>Eukaryota</taxon>
        <taxon>Metazoa</taxon>
        <taxon>Spiralia</taxon>
        <taxon>Lophotrochozoa</taxon>
        <taxon>Platyhelminthes</taxon>
        <taxon>Monogenea</taxon>
        <taxon>Polyopisthocotylea</taxon>
        <taxon>Polystomatidea</taxon>
        <taxon>Polystomatidae</taxon>
        <taxon>Protopolystoma</taxon>
    </lineage>
</organism>
<feature type="chain" id="PRO_5018586984" description="Golgi to ER traffic protein 4 homolog" evidence="6">
    <location>
        <begin position="17"/>
        <end position="353"/>
    </location>
</feature>
<evidence type="ECO:0000256" key="4">
    <source>
        <dbReference type="ARBA" id="ARBA00022490"/>
    </source>
</evidence>
<protein>
    <recommendedName>
        <fullName evidence="9">Golgi to ER traffic protein 4 homolog</fullName>
    </recommendedName>
</protein>
<dbReference type="PANTHER" id="PTHR12875">
    <property type="entry name" value="GOLGI TO ER TRAFFIC PROTEIN 4 HOMOLOG"/>
    <property type="match status" value="1"/>
</dbReference>
<keyword evidence="8" id="KW-1185">Reference proteome</keyword>
<dbReference type="AlphaFoldDB" id="A0A3S5BQZ4"/>
<reference evidence="7" key="1">
    <citation type="submission" date="2018-11" db="EMBL/GenBank/DDBJ databases">
        <authorList>
            <consortium name="Pathogen Informatics"/>
        </authorList>
    </citation>
    <scope>NUCLEOTIDE SEQUENCE</scope>
</reference>
<dbReference type="GO" id="GO:0045048">
    <property type="term" value="P:protein insertion into ER membrane"/>
    <property type="evidence" value="ECO:0007669"/>
    <property type="project" value="InterPro"/>
</dbReference>
<proteinExistence type="inferred from homology"/>
<dbReference type="InterPro" id="IPR007317">
    <property type="entry name" value="GET4"/>
</dbReference>
<dbReference type="Proteomes" id="UP000784294">
    <property type="component" value="Unassembled WGS sequence"/>
</dbReference>
<dbReference type="PANTHER" id="PTHR12875:SF0">
    <property type="entry name" value="GOLGI TO ER TRAFFIC PROTEIN 4 HOMOLOG"/>
    <property type="match status" value="1"/>
</dbReference>
<keyword evidence="3" id="KW-0813">Transport</keyword>
<dbReference type="Gene3D" id="1.25.40.10">
    <property type="entry name" value="Tetratricopeptide repeat domain"/>
    <property type="match status" value="1"/>
</dbReference>
<dbReference type="InterPro" id="IPR011990">
    <property type="entry name" value="TPR-like_helical_dom_sf"/>
</dbReference>
<evidence type="ECO:0000256" key="1">
    <source>
        <dbReference type="ARBA" id="ARBA00004514"/>
    </source>
</evidence>
<evidence type="ECO:0000256" key="5">
    <source>
        <dbReference type="SAM" id="MobiDB-lite"/>
    </source>
</evidence>
<evidence type="ECO:0000256" key="6">
    <source>
        <dbReference type="SAM" id="SignalP"/>
    </source>
</evidence>
<comment type="subcellular location">
    <subcellularLocation>
        <location evidence="1">Cytoplasm</location>
        <location evidence="1">Cytosol</location>
    </subcellularLocation>
</comment>
<dbReference type="GO" id="GO:0071818">
    <property type="term" value="C:BAT3 complex"/>
    <property type="evidence" value="ECO:0007669"/>
    <property type="project" value="TreeGrafter"/>
</dbReference>
<feature type="signal peptide" evidence="6">
    <location>
        <begin position="1"/>
        <end position="16"/>
    </location>
</feature>
<evidence type="ECO:0000256" key="2">
    <source>
        <dbReference type="ARBA" id="ARBA00005351"/>
    </source>
</evidence>
<feature type="compositionally biased region" description="Low complexity" evidence="5">
    <location>
        <begin position="334"/>
        <end position="346"/>
    </location>
</feature>
<feature type="region of interest" description="Disordered" evidence="5">
    <location>
        <begin position="325"/>
        <end position="353"/>
    </location>
</feature>
<accession>A0A3S5BQZ4</accession>
<gene>
    <name evidence="7" type="ORF">PXEA_LOCUS7702</name>
</gene>
<evidence type="ECO:0000313" key="7">
    <source>
        <dbReference type="EMBL" id="VEL14262.1"/>
    </source>
</evidence>
<keyword evidence="6" id="KW-0732">Signal</keyword>
<keyword evidence="4" id="KW-0963">Cytoplasm</keyword>
<evidence type="ECO:0008006" key="9">
    <source>
        <dbReference type="Google" id="ProtNLM"/>
    </source>
</evidence>
<evidence type="ECO:0000313" key="8">
    <source>
        <dbReference type="Proteomes" id="UP000784294"/>
    </source>
</evidence>